<name>A0A517PJ93_9PLAN</name>
<dbReference type="EMBL" id="CP036266">
    <property type="protein sequence ID" value="QDT19448.1"/>
    <property type="molecule type" value="Genomic_DNA"/>
</dbReference>
<dbReference type="InterPro" id="IPR010380">
    <property type="entry name" value="DUF975"/>
</dbReference>
<dbReference type="PANTHER" id="PTHR40076">
    <property type="entry name" value="MEMBRANE PROTEIN-RELATED"/>
    <property type="match status" value="1"/>
</dbReference>
<organism evidence="2 3">
    <name type="scientific">Gimesia chilikensis</name>
    <dbReference type="NCBI Taxonomy" id="2605989"/>
    <lineage>
        <taxon>Bacteria</taxon>
        <taxon>Pseudomonadati</taxon>
        <taxon>Planctomycetota</taxon>
        <taxon>Planctomycetia</taxon>
        <taxon>Planctomycetales</taxon>
        <taxon>Planctomycetaceae</taxon>
        <taxon>Gimesia</taxon>
    </lineage>
</organism>
<evidence type="ECO:0000256" key="1">
    <source>
        <dbReference type="SAM" id="Phobius"/>
    </source>
</evidence>
<gene>
    <name evidence="2" type="ORF">HG66A1_12130</name>
</gene>
<keyword evidence="1" id="KW-0472">Membrane</keyword>
<accession>A0A517PJ93</accession>
<keyword evidence="1" id="KW-0812">Transmembrane</keyword>
<proteinExistence type="predicted"/>
<feature type="transmembrane region" description="Helical" evidence="1">
    <location>
        <begin position="291"/>
        <end position="324"/>
    </location>
</feature>
<dbReference type="Proteomes" id="UP000320421">
    <property type="component" value="Chromosome"/>
</dbReference>
<feature type="transmembrane region" description="Helical" evidence="1">
    <location>
        <begin position="180"/>
        <end position="202"/>
    </location>
</feature>
<dbReference type="PANTHER" id="PTHR40076:SF1">
    <property type="entry name" value="MEMBRANE PROTEIN"/>
    <property type="match status" value="1"/>
</dbReference>
<dbReference type="AlphaFoldDB" id="A0A517PJ93"/>
<reference evidence="2 3" key="1">
    <citation type="submission" date="2019-02" db="EMBL/GenBank/DDBJ databases">
        <title>Deep-cultivation of Planctomycetes and their phenomic and genomic characterization uncovers novel biology.</title>
        <authorList>
            <person name="Wiegand S."/>
            <person name="Jogler M."/>
            <person name="Boedeker C."/>
            <person name="Pinto D."/>
            <person name="Vollmers J."/>
            <person name="Rivas-Marin E."/>
            <person name="Kohn T."/>
            <person name="Peeters S.H."/>
            <person name="Heuer A."/>
            <person name="Rast P."/>
            <person name="Oberbeckmann S."/>
            <person name="Bunk B."/>
            <person name="Jeske O."/>
            <person name="Meyerdierks A."/>
            <person name="Storesund J.E."/>
            <person name="Kallscheuer N."/>
            <person name="Luecker S."/>
            <person name="Lage O.M."/>
            <person name="Pohl T."/>
            <person name="Merkel B.J."/>
            <person name="Hornburger P."/>
            <person name="Mueller R.-W."/>
            <person name="Bruemmer F."/>
            <person name="Labrenz M."/>
            <person name="Spormann A.M."/>
            <person name="Op den Camp H."/>
            <person name="Overmann J."/>
            <person name="Amann R."/>
            <person name="Jetten M.S.M."/>
            <person name="Mascher T."/>
            <person name="Medema M.H."/>
            <person name="Devos D.P."/>
            <person name="Kaster A.-K."/>
            <person name="Ovreas L."/>
            <person name="Rohde M."/>
            <person name="Galperin M.Y."/>
            <person name="Jogler C."/>
        </authorList>
    </citation>
    <scope>NUCLEOTIDE SEQUENCE [LARGE SCALE GENOMIC DNA]</scope>
    <source>
        <strain evidence="2 3">HG66A1</strain>
    </source>
</reference>
<protein>
    <submittedName>
        <fullName evidence="2">Double zinc ribbon</fullName>
    </submittedName>
</protein>
<dbReference type="RefSeq" id="WP_145181282.1">
    <property type="nucleotide sequence ID" value="NZ_CP036266.1"/>
</dbReference>
<evidence type="ECO:0000313" key="2">
    <source>
        <dbReference type="EMBL" id="QDT19448.1"/>
    </source>
</evidence>
<feature type="transmembrane region" description="Helical" evidence="1">
    <location>
        <begin position="247"/>
        <end position="270"/>
    </location>
</feature>
<keyword evidence="1" id="KW-1133">Transmembrane helix</keyword>
<dbReference type="OrthoDB" id="278173at2"/>
<sequence>MTIEFSCSHCDKVLKTSDDKAGRRAKCPQCGEAVTVPAPTADVSADDGFGEFDAPVPEESSFLGEQTVSEEQSFLAGGQQVCPMCGESVPAGAAKCDYCGETLKATTGSGRGGWEPRIFSINDTFSRAWELYKANLGMVIAIPLVAGSIYFVASMVIGIFMQIVQNAVLQGGGRGEGTLVAIAVLALMQNFMTYCVMFYFQLGGQRVFLQLARGENPEFNELFSGGPFLGRMILCSIIYGLVVTLGFIALIIPGIILLLMFWPYSFILIDRDLPGIESFKKAKEVMAGNKLNFLGLSILSFLITVVGGIVTLFVGLILIVPFTYMLQTVAYAEMTNQ</sequence>
<keyword evidence="3" id="KW-1185">Reference proteome</keyword>
<evidence type="ECO:0000313" key="3">
    <source>
        <dbReference type="Proteomes" id="UP000320421"/>
    </source>
</evidence>
<feature type="transmembrane region" description="Helical" evidence="1">
    <location>
        <begin position="136"/>
        <end position="160"/>
    </location>
</feature>